<organism evidence="1 2">
    <name type="scientific">Mycena sanguinolenta</name>
    <dbReference type="NCBI Taxonomy" id="230812"/>
    <lineage>
        <taxon>Eukaryota</taxon>
        <taxon>Fungi</taxon>
        <taxon>Dikarya</taxon>
        <taxon>Basidiomycota</taxon>
        <taxon>Agaricomycotina</taxon>
        <taxon>Agaricomycetes</taxon>
        <taxon>Agaricomycetidae</taxon>
        <taxon>Agaricales</taxon>
        <taxon>Marasmiineae</taxon>
        <taxon>Mycenaceae</taxon>
        <taxon>Mycena</taxon>
    </lineage>
</organism>
<sequence>MPAQDKTQSPSSFMLNFPSELRLQIYDAVVDLSLDCRVARRERKAFTMQPTPNRDTISASLSIPWLNLALVCKTIANELQHHVQTSGNTAYQLEIDNLESQYSIAQTVTWLRIPCPPSNASVLQADLVFDLKTRFWGAGGPNPILSELYQVLNCFIHNGPLLVRRSPLAKHIHLDTLILQIRVIEPDPEEQRAKGRAPYSQATIMELEKWLCGDLKRYIALVVDRGLLFGAVDKILCRWPDQSEATEWEVSLQPIGDMTEWNTYDFAWGVPGSSSLLELNQSQSDVTAQD</sequence>
<protein>
    <submittedName>
        <fullName evidence="1">Uncharacterized protein</fullName>
    </submittedName>
</protein>
<name>A0A8H6Y0U6_9AGAR</name>
<evidence type="ECO:0000313" key="2">
    <source>
        <dbReference type="Proteomes" id="UP000623467"/>
    </source>
</evidence>
<gene>
    <name evidence="1" type="ORF">MSAN_01549800</name>
</gene>
<evidence type="ECO:0000313" key="1">
    <source>
        <dbReference type="EMBL" id="KAF7351188.1"/>
    </source>
</evidence>
<dbReference type="OrthoDB" id="2907484at2759"/>
<dbReference type="AlphaFoldDB" id="A0A8H6Y0U6"/>
<dbReference type="Proteomes" id="UP000623467">
    <property type="component" value="Unassembled WGS sequence"/>
</dbReference>
<comment type="caution">
    <text evidence="1">The sequence shown here is derived from an EMBL/GenBank/DDBJ whole genome shotgun (WGS) entry which is preliminary data.</text>
</comment>
<keyword evidence="2" id="KW-1185">Reference proteome</keyword>
<reference evidence="1" key="1">
    <citation type="submission" date="2020-05" db="EMBL/GenBank/DDBJ databases">
        <title>Mycena genomes resolve the evolution of fungal bioluminescence.</title>
        <authorList>
            <person name="Tsai I.J."/>
        </authorList>
    </citation>
    <scope>NUCLEOTIDE SEQUENCE</scope>
    <source>
        <strain evidence="1">160909Yilan</strain>
    </source>
</reference>
<accession>A0A8H6Y0U6</accession>
<proteinExistence type="predicted"/>
<dbReference type="EMBL" id="JACAZH010000013">
    <property type="protein sequence ID" value="KAF7351188.1"/>
    <property type="molecule type" value="Genomic_DNA"/>
</dbReference>